<keyword evidence="17" id="KW-1185">Reference proteome</keyword>
<evidence type="ECO:0000256" key="7">
    <source>
        <dbReference type="ARBA" id="ARBA00023134"/>
    </source>
</evidence>
<evidence type="ECO:0000256" key="6">
    <source>
        <dbReference type="ARBA" id="ARBA00022741"/>
    </source>
</evidence>
<evidence type="ECO:0000256" key="8">
    <source>
        <dbReference type="ARBA" id="ARBA00023169"/>
    </source>
</evidence>
<comment type="pathway">
    <text evidence="1">Nucleotide-sugar biosynthesis; GDP-alpha-D-mannose biosynthesis; GDP-alpha-D-mannose from alpha-D-mannose 1-phosphate (GTP route): step 1/1.</text>
</comment>
<comment type="similarity">
    <text evidence="2 12">Belongs to the mannose-6-phosphate isomerase type 2 family.</text>
</comment>
<dbReference type="GO" id="GO:0004475">
    <property type="term" value="F:mannose-1-phosphate guanylyltransferase (GTP) activity"/>
    <property type="evidence" value="ECO:0007669"/>
    <property type="project" value="UniProtKB-EC"/>
</dbReference>
<dbReference type="Pfam" id="PF00483">
    <property type="entry name" value="NTP_transferase"/>
    <property type="match status" value="1"/>
</dbReference>
<feature type="domain" description="Nucleotidyl transferase" evidence="13">
    <location>
        <begin position="1"/>
        <end position="273"/>
    </location>
</feature>
<dbReference type="InterPro" id="IPR001538">
    <property type="entry name" value="Man6P_isomerase-2_C"/>
</dbReference>
<dbReference type="CDD" id="cd02509">
    <property type="entry name" value="GDP-M1P_Guanylyltransferase"/>
    <property type="match status" value="1"/>
</dbReference>
<dbReference type="Gene3D" id="3.90.550.10">
    <property type="entry name" value="Spore Coat Polysaccharide Biosynthesis Protein SpsA, Chain A"/>
    <property type="match status" value="1"/>
</dbReference>
<dbReference type="InterPro" id="IPR011051">
    <property type="entry name" value="RmlC_Cupin_sf"/>
</dbReference>
<dbReference type="PANTHER" id="PTHR46390:SF1">
    <property type="entry name" value="MANNOSE-1-PHOSPHATE GUANYLYLTRANSFERASE"/>
    <property type="match status" value="1"/>
</dbReference>
<dbReference type="Proteomes" id="UP000291822">
    <property type="component" value="Unassembled WGS sequence"/>
</dbReference>
<comment type="function">
    <text evidence="10">Involved in xanthan production.</text>
</comment>
<dbReference type="SUPFAM" id="SSF51182">
    <property type="entry name" value="RmlC-like cupins"/>
    <property type="match status" value="1"/>
</dbReference>
<comment type="catalytic activity">
    <reaction evidence="9">
        <text>alpha-D-mannose 1-phosphate + GTP + H(+) = GDP-alpha-D-mannose + diphosphate</text>
        <dbReference type="Rhea" id="RHEA:15229"/>
        <dbReference type="ChEBI" id="CHEBI:15378"/>
        <dbReference type="ChEBI" id="CHEBI:33019"/>
        <dbReference type="ChEBI" id="CHEBI:37565"/>
        <dbReference type="ChEBI" id="CHEBI:57527"/>
        <dbReference type="ChEBI" id="CHEBI:58409"/>
        <dbReference type="EC" id="2.7.7.13"/>
    </reaction>
</comment>
<dbReference type="InterPro" id="IPR006375">
    <property type="entry name" value="Man1P_GuaTrfase/Man6P_Isoase"/>
</dbReference>
<evidence type="ECO:0000313" key="16">
    <source>
        <dbReference type="EMBL" id="TCI13844.1"/>
    </source>
</evidence>
<evidence type="ECO:0000259" key="15">
    <source>
        <dbReference type="Pfam" id="PF22640"/>
    </source>
</evidence>
<keyword evidence="8" id="KW-0270">Exopolysaccharide synthesis</keyword>
<dbReference type="FunFam" id="3.90.550.10:FF:000046">
    <property type="entry name" value="Mannose-1-phosphate guanylyltransferase (GDP)"/>
    <property type="match status" value="1"/>
</dbReference>
<dbReference type="InterPro" id="IPR029044">
    <property type="entry name" value="Nucleotide-diphossugar_trans"/>
</dbReference>
<feature type="domain" description="MannoseP isomerase/GMP-like beta-helix" evidence="15">
    <location>
        <begin position="294"/>
        <end position="342"/>
    </location>
</feature>
<dbReference type="GO" id="GO:0000271">
    <property type="term" value="P:polysaccharide biosynthetic process"/>
    <property type="evidence" value="ECO:0007669"/>
    <property type="project" value="UniProtKB-KW"/>
</dbReference>
<organism evidence="16 17">
    <name type="scientific">Dyella soli</name>
    <dbReference type="NCBI Taxonomy" id="522319"/>
    <lineage>
        <taxon>Bacteria</taxon>
        <taxon>Pseudomonadati</taxon>
        <taxon>Pseudomonadota</taxon>
        <taxon>Gammaproteobacteria</taxon>
        <taxon>Lysobacterales</taxon>
        <taxon>Rhodanobacteraceae</taxon>
        <taxon>Dyella</taxon>
    </lineage>
</organism>
<protein>
    <recommendedName>
        <fullName evidence="11">Xanthan biosynthesis protein XanB</fullName>
        <ecNumber evidence="3">2.7.7.13</ecNumber>
    </recommendedName>
</protein>
<dbReference type="FunFam" id="2.60.120.10:FF:000032">
    <property type="entry name" value="Mannose-1-phosphate guanylyltransferase/mannose-6-phosphate isomerase"/>
    <property type="match status" value="1"/>
</dbReference>
<dbReference type="SUPFAM" id="SSF53448">
    <property type="entry name" value="Nucleotide-diphospho-sugar transferases"/>
    <property type="match status" value="1"/>
</dbReference>
<dbReference type="InterPro" id="IPR005835">
    <property type="entry name" value="NTP_transferase_dom"/>
</dbReference>
<dbReference type="CDD" id="cd02213">
    <property type="entry name" value="cupin_PMI_typeII_C"/>
    <property type="match status" value="1"/>
</dbReference>
<evidence type="ECO:0000256" key="9">
    <source>
        <dbReference type="ARBA" id="ARBA00047343"/>
    </source>
</evidence>
<evidence type="ECO:0000259" key="13">
    <source>
        <dbReference type="Pfam" id="PF00483"/>
    </source>
</evidence>
<name>A0A4R0Z2G9_9GAMM</name>
<evidence type="ECO:0000256" key="5">
    <source>
        <dbReference type="ARBA" id="ARBA00022695"/>
    </source>
</evidence>
<reference evidence="16 17" key="1">
    <citation type="submission" date="2019-02" db="EMBL/GenBank/DDBJ databases">
        <title>Dyella amyloliquefaciens sp. nov., isolated from forest soil.</title>
        <authorList>
            <person name="Gao Z.-H."/>
            <person name="Qiu L.-H."/>
        </authorList>
    </citation>
    <scope>NUCLEOTIDE SEQUENCE [LARGE SCALE GENOMIC DNA]</scope>
    <source>
        <strain evidence="16 17">KACC 12747</strain>
    </source>
</reference>
<dbReference type="Pfam" id="PF22640">
    <property type="entry name" value="ManC_GMP_beta-helix"/>
    <property type="match status" value="1"/>
</dbReference>
<keyword evidence="6" id="KW-0547">Nucleotide-binding</keyword>
<dbReference type="PANTHER" id="PTHR46390">
    <property type="entry name" value="MANNOSE-1-PHOSPHATE GUANYLYLTRANSFERASE"/>
    <property type="match status" value="1"/>
</dbReference>
<evidence type="ECO:0000256" key="2">
    <source>
        <dbReference type="ARBA" id="ARBA00006115"/>
    </source>
</evidence>
<keyword evidence="7" id="KW-0342">GTP-binding</keyword>
<keyword evidence="5 16" id="KW-0548">Nucleotidyltransferase</keyword>
<dbReference type="InterPro" id="IPR051161">
    <property type="entry name" value="Mannose-6P_isomerase_type2"/>
</dbReference>
<evidence type="ECO:0000256" key="12">
    <source>
        <dbReference type="RuleBase" id="RU004190"/>
    </source>
</evidence>
<dbReference type="InterPro" id="IPR014710">
    <property type="entry name" value="RmlC-like_jellyroll"/>
</dbReference>
<dbReference type="AlphaFoldDB" id="A0A4R0Z2G9"/>
<dbReference type="GO" id="GO:0016853">
    <property type="term" value="F:isomerase activity"/>
    <property type="evidence" value="ECO:0007669"/>
    <property type="project" value="UniProtKB-KW"/>
</dbReference>
<evidence type="ECO:0000256" key="1">
    <source>
        <dbReference type="ARBA" id="ARBA00004823"/>
    </source>
</evidence>
<dbReference type="Gene3D" id="2.60.120.10">
    <property type="entry name" value="Jelly Rolls"/>
    <property type="match status" value="1"/>
</dbReference>
<keyword evidence="16" id="KW-0413">Isomerase</keyword>
<accession>A0A4R0Z2G9</accession>
<evidence type="ECO:0000313" key="17">
    <source>
        <dbReference type="Proteomes" id="UP000291822"/>
    </source>
</evidence>
<dbReference type="GO" id="GO:0009298">
    <property type="term" value="P:GDP-mannose biosynthetic process"/>
    <property type="evidence" value="ECO:0007669"/>
    <property type="project" value="UniProtKB-UniPathway"/>
</dbReference>
<dbReference type="InterPro" id="IPR054566">
    <property type="entry name" value="ManC/GMP-like_b-helix"/>
</dbReference>
<dbReference type="UniPathway" id="UPA00126">
    <property type="reaction ID" value="UER00930"/>
</dbReference>
<dbReference type="EC" id="2.7.7.13" evidence="3"/>
<dbReference type="InterPro" id="IPR049577">
    <property type="entry name" value="GMPP_N"/>
</dbReference>
<feature type="domain" description="Mannose-6-phosphate isomerase type II C-terminal" evidence="14">
    <location>
        <begin position="346"/>
        <end position="460"/>
    </location>
</feature>
<dbReference type="Pfam" id="PF01050">
    <property type="entry name" value="MannoseP_isomer"/>
    <property type="match status" value="1"/>
</dbReference>
<dbReference type="NCBIfam" id="TIGR01479">
    <property type="entry name" value="GMP_PMI"/>
    <property type="match status" value="1"/>
</dbReference>
<gene>
    <name evidence="16" type="ORF">EZM97_06590</name>
</gene>
<evidence type="ECO:0000256" key="3">
    <source>
        <dbReference type="ARBA" id="ARBA00012387"/>
    </source>
</evidence>
<sequence>MAGGTGTRLWPLSREQYPKQFLTLIGPLSLFQQTAQRATGIDNAVAPVVLGSEDHRFVIAEQLQDIEIKPSAILLEPQSRNTLAAAAVAAQHIAVRHGEDAFAFLMAADHYIADFVAFQLATYAAAQAATRDCIVTFGITPTRPETGYGYIRSGETIDQNDVRAVEQFVEKPNAETARTFLASGDYFWNGGMFLFRCGHFLEELRRLEPETYERSLHAVQYARQDNGFTHLDAEAFSLCRNDSIDYAVMEKTQRIALVPLDAGWEDVGSWSYLDHMPSDDPSQNHTEGDVLLEDATGNLVHASSRLVALIGVDDHIVVETDDAVLVAPKDRAQDIKRVVQSLKRDKRSEVENHRRVFRPWGFYETIAGGDRFQVKRICVKPGQKLSLQMHYHRAEHWVIVRGTARVTIAEKTFILTEDQSTYIRLGNTHRLENAGRIPLELIEVQTGVYLGEDDIVRFSDAYGRTEGTTELQATPVPTPA</sequence>
<proteinExistence type="inferred from homology"/>
<evidence type="ECO:0000256" key="11">
    <source>
        <dbReference type="ARBA" id="ARBA00074812"/>
    </source>
</evidence>
<evidence type="ECO:0000256" key="10">
    <source>
        <dbReference type="ARBA" id="ARBA00056744"/>
    </source>
</evidence>
<evidence type="ECO:0000259" key="14">
    <source>
        <dbReference type="Pfam" id="PF01050"/>
    </source>
</evidence>
<comment type="caution">
    <text evidence="16">The sequence shown here is derived from an EMBL/GenBank/DDBJ whole genome shotgun (WGS) entry which is preliminary data.</text>
</comment>
<dbReference type="GO" id="GO:0005525">
    <property type="term" value="F:GTP binding"/>
    <property type="evidence" value="ECO:0007669"/>
    <property type="project" value="UniProtKB-KW"/>
</dbReference>
<keyword evidence="4 16" id="KW-0808">Transferase</keyword>
<dbReference type="EMBL" id="SJTG01000001">
    <property type="protein sequence ID" value="TCI13844.1"/>
    <property type="molecule type" value="Genomic_DNA"/>
</dbReference>
<evidence type="ECO:0000256" key="4">
    <source>
        <dbReference type="ARBA" id="ARBA00022679"/>
    </source>
</evidence>